<gene>
    <name evidence="6" type="ORF">E1293_08365</name>
</gene>
<dbReference type="FunFam" id="1.10.10.60:FF:000141">
    <property type="entry name" value="TetR family transcriptional regulator"/>
    <property type="match status" value="1"/>
</dbReference>
<accession>A0A4R5BPR8</accession>
<keyword evidence="3" id="KW-0804">Transcription</keyword>
<evidence type="ECO:0000256" key="3">
    <source>
        <dbReference type="ARBA" id="ARBA00023163"/>
    </source>
</evidence>
<evidence type="ECO:0000256" key="1">
    <source>
        <dbReference type="ARBA" id="ARBA00023015"/>
    </source>
</evidence>
<reference evidence="6 7" key="1">
    <citation type="submission" date="2019-03" db="EMBL/GenBank/DDBJ databases">
        <title>Draft genome sequences of novel Actinobacteria.</title>
        <authorList>
            <person name="Sahin N."/>
            <person name="Ay H."/>
            <person name="Saygin H."/>
        </authorList>
    </citation>
    <scope>NUCLEOTIDE SEQUENCE [LARGE SCALE GENOMIC DNA]</scope>
    <source>
        <strain evidence="6 7">DSM 45941</strain>
    </source>
</reference>
<keyword evidence="1" id="KW-0805">Transcription regulation</keyword>
<keyword evidence="2 4" id="KW-0238">DNA-binding</keyword>
<protein>
    <submittedName>
        <fullName evidence="6">TetR/AcrR family transcriptional regulator</fullName>
    </submittedName>
</protein>
<dbReference type="InterPro" id="IPR009057">
    <property type="entry name" value="Homeodomain-like_sf"/>
</dbReference>
<dbReference type="EMBL" id="SMKY01000025">
    <property type="protein sequence ID" value="TDD87190.1"/>
    <property type="molecule type" value="Genomic_DNA"/>
</dbReference>
<dbReference type="GO" id="GO:0003700">
    <property type="term" value="F:DNA-binding transcription factor activity"/>
    <property type="evidence" value="ECO:0007669"/>
    <property type="project" value="TreeGrafter"/>
</dbReference>
<evidence type="ECO:0000313" key="7">
    <source>
        <dbReference type="Proteomes" id="UP000295578"/>
    </source>
</evidence>
<dbReference type="PANTHER" id="PTHR30055:SF146">
    <property type="entry name" value="HTH-TYPE TRANSCRIPTIONAL DUAL REGULATOR CECR"/>
    <property type="match status" value="1"/>
</dbReference>
<dbReference type="InterPro" id="IPR050109">
    <property type="entry name" value="HTH-type_TetR-like_transc_reg"/>
</dbReference>
<proteinExistence type="predicted"/>
<dbReference type="AlphaFoldDB" id="A0A4R5BPR8"/>
<dbReference type="Proteomes" id="UP000295578">
    <property type="component" value="Unassembled WGS sequence"/>
</dbReference>
<evidence type="ECO:0000256" key="4">
    <source>
        <dbReference type="PROSITE-ProRule" id="PRU00335"/>
    </source>
</evidence>
<evidence type="ECO:0000259" key="5">
    <source>
        <dbReference type="PROSITE" id="PS50977"/>
    </source>
</evidence>
<organism evidence="6 7">
    <name type="scientific">Actinomadura darangshiensis</name>
    <dbReference type="NCBI Taxonomy" id="705336"/>
    <lineage>
        <taxon>Bacteria</taxon>
        <taxon>Bacillati</taxon>
        <taxon>Actinomycetota</taxon>
        <taxon>Actinomycetes</taxon>
        <taxon>Streptosporangiales</taxon>
        <taxon>Thermomonosporaceae</taxon>
        <taxon>Actinomadura</taxon>
    </lineage>
</organism>
<evidence type="ECO:0000256" key="2">
    <source>
        <dbReference type="ARBA" id="ARBA00023125"/>
    </source>
</evidence>
<keyword evidence="7" id="KW-1185">Reference proteome</keyword>
<dbReference type="Pfam" id="PF00440">
    <property type="entry name" value="TetR_N"/>
    <property type="match status" value="1"/>
</dbReference>
<dbReference type="GO" id="GO:0000976">
    <property type="term" value="F:transcription cis-regulatory region binding"/>
    <property type="evidence" value="ECO:0007669"/>
    <property type="project" value="TreeGrafter"/>
</dbReference>
<feature type="domain" description="HTH tetR-type" evidence="5">
    <location>
        <begin position="12"/>
        <end position="72"/>
    </location>
</feature>
<dbReference type="PRINTS" id="PR00455">
    <property type="entry name" value="HTHTETR"/>
</dbReference>
<dbReference type="SUPFAM" id="SSF46689">
    <property type="entry name" value="Homeodomain-like"/>
    <property type="match status" value="1"/>
</dbReference>
<dbReference type="InterPro" id="IPR001647">
    <property type="entry name" value="HTH_TetR"/>
</dbReference>
<name>A0A4R5BPR8_9ACTN</name>
<dbReference type="GO" id="GO:0045892">
    <property type="term" value="P:negative regulation of DNA-templated transcription"/>
    <property type="evidence" value="ECO:0007669"/>
    <property type="project" value="UniProtKB-ARBA"/>
</dbReference>
<evidence type="ECO:0000313" key="6">
    <source>
        <dbReference type="EMBL" id="TDD87190.1"/>
    </source>
</evidence>
<dbReference type="PANTHER" id="PTHR30055">
    <property type="entry name" value="HTH-TYPE TRANSCRIPTIONAL REGULATOR RUTR"/>
    <property type="match status" value="1"/>
</dbReference>
<sequence>MRTDKRVREGSREKRAAIISAARELFARQGVDGVSMDAVAARAGVSKRTVYDYYGDKDRLFLAILSDTSDALNASVQHALDRHLPMDGTITTVTRLQEAVTALVVELGRTLVGSADYAAAFALIAQRRWREPGSRDDVVTVSAEEALAEHLAHFADAGLLDTDDPQTAAYHLAALTVLLAYNDQPDPATADSGRIRQIMTDGARAFIRAYATR</sequence>
<dbReference type="OrthoDB" id="7186128at2"/>
<dbReference type="PROSITE" id="PS50977">
    <property type="entry name" value="HTH_TETR_2"/>
    <property type="match status" value="1"/>
</dbReference>
<comment type="caution">
    <text evidence="6">The sequence shown here is derived from an EMBL/GenBank/DDBJ whole genome shotgun (WGS) entry which is preliminary data.</text>
</comment>
<feature type="DNA-binding region" description="H-T-H motif" evidence="4">
    <location>
        <begin position="35"/>
        <end position="54"/>
    </location>
</feature>
<dbReference type="Gene3D" id="1.10.357.10">
    <property type="entry name" value="Tetracycline Repressor, domain 2"/>
    <property type="match status" value="1"/>
</dbReference>